<comment type="caution">
    <text evidence="2">The sequence shown here is derived from an EMBL/GenBank/DDBJ whole genome shotgun (WGS) entry which is preliminary data.</text>
</comment>
<protein>
    <recommendedName>
        <fullName evidence="4">Lipoprotein</fullName>
    </recommendedName>
</protein>
<dbReference type="InterPro" id="IPR011044">
    <property type="entry name" value="Quino_amine_DH_bsu"/>
</dbReference>
<reference evidence="2 3" key="1">
    <citation type="submission" date="2019-09" db="EMBL/GenBank/DDBJ databases">
        <title>Prevotella A2879 sp. nov., isolated from an abscess of a patient.</title>
        <authorList>
            <person name="Buhl M."/>
            <person name="Oberhettinger P."/>
        </authorList>
    </citation>
    <scope>NUCLEOTIDE SEQUENCE [LARGE SCALE GENOMIC DNA]</scope>
    <source>
        <strain evidence="2 3">A2879</strain>
    </source>
</reference>
<dbReference type="EMBL" id="VVIQ01000009">
    <property type="protein sequence ID" value="MUL28368.1"/>
    <property type="molecule type" value="Genomic_DNA"/>
</dbReference>
<dbReference type="InterPro" id="IPR015943">
    <property type="entry name" value="WD40/YVTN_repeat-like_dom_sf"/>
</dbReference>
<dbReference type="AlphaFoldDB" id="A0A7C9HES4"/>
<keyword evidence="1" id="KW-0732">Signal</keyword>
<proteinExistence type="predicted"/>
<dbReference type="Proteomes" id="UP000482295">
    <property type="component" value="Unassembled WGS sequence"/>
</dbReference>
<evidence type="ECO:0000256" key="1">
    <source>
        <dbReference type="SAM" id="SignalP"/>
    </source>
</evidence>
<evidence type="ECO:0008006" key="4">
    <source>
        <dbReference type="Google" id="ProtNLM"/>
    </source>
</evidence>
<dbReference type="Gene3D" id="2.130.10.10">
    <property type="entry name" value="YVTN repeat-like/Quinoprotein amine dehydrogenase"/>
    <property type="match status" value="1"/>
</dbReference>
<keyword evidence="3" id="KW-1185">Reference proteome</keyword>
<sequence length="415" mass="44521">MKKLKSILSAIVVMAMFTACGNNGDDPTPGPKPNPGNKDFHGVVFATGITNPEGSSGNVYLQALPSLLPGTYDNSNSIPCGFGATPIVTESGNVYSFPDYMGNTKAEINRYRIMNDGTWKKEGALPIPAGAAACNIVEASSEKAYVSLQGIGVVMVFNPTTMTKIADIDLNNLKQSDTKVAPAAMIIRDGKLFVGLNQMNAQYVATRNNIEFAMIDVKTGKVEKHIVNESLGMCFATRPIDAGSIFMDENKDIYFNCVGSFGVVPGLNGGIARIKNGSTEIDPDFLIRLDKTEVAGLSTKHIDYIAAMCYAGKGLLYIYGNSFALAPDGLTNPYLSFTSVPIVVDLKQKTMTLINGMEISNPQGIAVAKHKNLIVFGSANKKATGFYTYNPDTKEVAGPIIQVKGNPCFFHSFEK</sequence>
<accession>A0A7C9HES4</accession>
<feature type="signal peptide" evidence="1">
    <location>
        <begin position="1"/>
        <end position="24"/>
    </location>
</feature>
<evidence type="ECO:0000313" key="3">
    <source>
        <dbReference type="Proteomes" id="UP000482295"/>
    </source>
</evidence>
<dbReference type="SUPFAM" id="SSF50969">
    <property type="entry name" value="YVTN repeat-like/Quinoprotein amine dehydrogenase"/>
    <property type="match status" value="1"/>
</dbReference>
<name>A0A7C9HES4_9BACT</name>
<gene>
    <name evidence="2" type="ORF">F0475_08640</name>
</gene>
<organism evidence="2 3">
    <name type="scientific">Prevotella vespertina</name>
    <dbReference type="NCBI Taxonomy" id="2608404"/>
    <lineage>
        <taxon>Bacteria</taxon>
        <taxon>Pseudomonadati</taxon>
        <taxon>Bacteroidota</taxon>
        <taxon>Bacteroidia</taxon>
        <taxon>Bacteroidales</taxon>
        <taxon>Prevotellaceae</taxon>
        <taxon>Prevotella</taxon>
    </lineage>
</organism>
<dbReference type="PROSITE" id="PS51257">
    <property type="entry name" value="PROKAR_LIPOPROTEIN"/>
    <property type="match status" value="1"/>
</dbReference>
<dbReference type="RefSeq" id="WP_155716304.1">
    <property type="nucleotide sequence ID" value="NZ_VVIQ01000009.1"/>
</dbReference>
<evidence type="ECO:0000313" key="2">
    <source>
        <dbReference type="EMBL" id="MUL28368.1"/>
    </source>
</evidence>
<feature type="chain" id="PRO_5028859390" description="Lipoprotein" evidence="1">
    <location>
        <begin position="25"/>
        <end position="415"/>
    </location>
</feature>